<evidence type="ECO:0000313" key="1">
    <source>
        <dbReference type="EMBL" id="CAI9974219.1"/>
    </source>
</evidence>
<sequence length="284" mass="32720">MESLFIINKTSGAMLYHRIFDDQAAIQQVQQTQQHSRFSFTPIKPVKLRNKQDIQMLDPIGQAYTYWVQFINLVELQQKMWDGNPFNNNKNLLNSITTSDQIIFFVQDQNIDIVLVCVFKTSKKIATVTELSSSDSELDMNPQAANSVLVESKIEQNISDLAKQLSQTLLSTFVSTFKKSLVTDCTTSKQRYYRFDKLVPEIVISQLQGVLQNSELIIYQTRGAEGYPELPMKLPKLKLNEIFQEIMRINKIQIFGSENETGRVIVIIEKDEPEWLKIIQDVTK</sequence>
<dbReference type="AlphaFoldDB" id="A0AA86R9C8"/>
<keyword evidence="3" id="KW-1185">Reference proteome</keyword>
<dbReference type="Proteomes" id="UP001642409">
    <property type="component" value="Unassembled WGS sequence"/>
</dbReference>
<organism evidence="1">
    <name type="scientific">Hexamita inflata</name>
    <dbReference type="NCBI Taxonomy" id="28002"/>
    <lineage>
        <taxon>Eukaryota</taxon>
        <taxon>Metamonada</taxon>
        <taxon>Diplomonadida</taxon>
        <taxon>Hexamitidae</taxon>
        <taxon>Hexamitinae</taxon>
        <taxon>Hexamita</taxon>
    </lineage>
</organism>
<evidence type="ECO:0000313" key="2">
    <source>
        <dbReference type="EMBL" id="CAL6083296.1"/>
    </source>
</evidence>
<protein>
    <submittedName>
        <fullName evidence="2">Hypothetical_protein</fullName>
    </submittedName>
</protein>
<name>A0AA86R9C8_9EUKA</name>
<dbReference type="EMBL" id="CAXDID020000371">
    <property type="protein sequence ID" value="CAL6083296.1"/>
    <property type="molecule type" value="Genomic_DNA"/>
</dbReference>
<reference evidence="1" key="1">
    <citation type="submission" date="2023-06" db="EMBL/GenBank/DDBJ databases">
        <authorList>
            <person name="Kurt Z."/>
        </authorList>
    </citation>
    <scope>NUCLEOTIDE SEQUENCE</scope>
</reference>
<evidence type="ECO:0000313" key="3">
    <source>
        <dbReference type="Proteomes" id="UP001642409"/>
    </source>
</evidence>
<reference evidence="2 3" key="2">
    <citation type="submission" date="2024-07" db="EMBL/GenBank/DDBJ databases">
        <authorList>
            <person name="Akdeniz Z."/>
        </authorList>
    </citation>
    <scope>NUCLEOTIDE SEQUENCE [LARGE SCALE GENOMIC DNA]</scope>
</reference>
<proteinExistence type="predicted"/>
<gene>
    <name evidence="2" type="ORF">HINF_LOCUS61655</name>
    <name evidence="1" type="ORF">HINF_LOCUS61864</name>
</gene>
<dbReference type="EMBL" id="CATOUU010001140">
    <property type="protein sequence ID" value="CAI9974219.1"/>
    <property type="molecule type" value="Genomic_DNA"/>
</dbReference>
<accession>A0AA86R9C8</accession>
<comment type="caution">
    <text evidence="1">The sequence shown here is derived from an EMBL/GenBank/DDBJ whole genome shotgun (WGS) entry which is preliminary data.</text>
</comment>